<evidence type="ECO:0000256" key="2">
    <source>
        <dbReference type="ARBA" id="ARBA00022692"/>
    </source>
</evidence>
<dbReference type="PANTHER" id="PTHR12911:SF8">
    <property type="entry name" value="KLAROID PROTEIN-RELATED"/>
    <property type="match status" value="1"/>
</dbReference>
<dbReference type="InterPro" id="IPR012919">
    <property type="entry name" value="SUN_dom"/>
</dbReference>
<keyword evidence="3 5" id="KW-1133">Transmembrane helix</keyword>
<dbReference type="PROSITE" id="PS51469">
    <property type="entry name" value="SUN"/>
    <property type="match status" value="1"/>
</dbReference>
<proteinExistence type="predicted"/>
<evidence type="ECO:0000256" key="3">
    <source>
        <dbReference type="ARBA" id="ARBA00022989"/>
    </source>
</evidence>
<dbReference type="AlphaFoldDB" id="A0AAN7V655"/>
<dbReference type="GO" id="GO:0005635">
    <property type="term" value="C:nuclear envelope"/>
    <property type="evidence" value="ECO:0007669"/>
    <property type="project" value="TreeGrafter"/>
</dbReference>
<comment type="subcellular location">
    <subcellularLocation>
        <location evidence="1">Membrane</location>
    </subcellularLocation>
</comment>
<evidence type="ECO:0000256" key="1">
    <source>
        <dbReference type="ARBA" id="ARBA00004370"/>
    </source>
</evidence>
<evidence type="ECO:0000256" key="5">
    <source>
        <dbReference type="SAM" id="Phobius"/>
    </source>
</evidence>
<evidence type="ECO:0000313" key="7">
    <source>
        <dbReference type="EMBL" id="KAK5640933.1"/>
    </source>
</evidence>
<organism evidence="7 8">
    <name type="scientific">Pyrocoelia pectoralis</name>
    <dbReference type="NCBI Taxonomy" id="417401"/>
    <lineage>
        <taxon>Eukaryota</taxon>
        <taxon>Metazoa</taxon>
        <taxon>Ecdysozoa</taxon>
        <taxon>Arthropoda</taxon>
        <taxon>Hexapoda</taxon>
        <taxon>Insecta</taxon>
        <taxon>Pterygota</taxon>
        <taxon>Neoptera</taxon>
        <taxon>Endopterygota</taxon>
        <taxon>Coleoptera</taxon>
        <taxon>Polyphaga</taxon>
        <taxon>Elateriformia</taxon>
        <taxon>Elateroidea</taxon>
        <taxon>Lampyridae</taxon>
        <taxon>Lampyrinae</taxon>
        <taxon>Pyrocoelia</taxon>
    </lineage>
</organism>
<keyword evidence="2 5" id="KW-0812">Transmembrane</keyword>
<reference evidence="7 8" key="1">
    <citation type="journal article" date="2024" name="Insects">
        <title>An Improved Chromosome-Level Genome Assembly of the Firefly Pyrocoelia pectoralis.</title>
        <authorList>
            <person name="Fu X."/>
            <person name="Meyer-Rochow V.B."/>
            <person name="Ballantyne L."/>
            <person name="Zhu X."/>
        </authorList>
    </citation>
    <scope>NUCLEOTIDE SEQUENCE [LARGE SCALE GENOMIC DNA]</scope>
    <source>
        <strain evidence="7">XCY_ONT2</strain>
    </source>
</reference>
<name>A0AAN7V655_9COLE</name>
<gene>
    <name evidence="7" type="ORF">RI129_009480</name>
</gene>
<dbReference type="Gene3D" id="2.60.120.260">
    <property type="entry name" value="Galactose-binding domain-like"/>
    <property type="match status" value="1"/>
</dbReference>
<sequence>MKKPNVRRQIKLKGGFKNFFRSNIDPDFYRVEGLQSPLTYFVKKLKKIPFIKTFLVPGLVTIGTAGLVIFLVCGSIQDRRSRDSTVNLNTKIYKHCKKSYVRFAFFMVLGSVPVVNTRFCNFEKLLVKNGNVFISNTVDYAMESSGAWVSSTPDTKPYSMNDANLMEMFSVWYTANPNRILQPGTLPGQCFAFKGSTGKIRINLFHAVYVSAITLEHVHKSLALNRTGAPKDFRVYGLENESSSSGFDFGLFKYKLQGNALQTFQVQNRSSVPHKHVELHILNNHGNPTYTCIYRFRIHGNE</sequence>
<evidence type="ECO:0000259" key="6">
    <source>
        <dbReference type="PROSITE" id="PS51469"/>
    </source>
</evidence>
<feature type="transmembrane region" description="Helical" evidence="5">
    <location>
        <begin position="53"/>
        <end position="72"/>
    </location>
</feature>
<dbReference type="EMBL" id="JAVRBK010000007">
    <property type="protein sequence ID" value="KAK5640933.1"/>
    <property type="molecule type" value="Genomic_DNA"/>
</dbReference>
<feature type="domain" description="SUN" evidence="6">
    <location>
        <begin position="146"/>
        <end position="302"/>
    </location>
</feature>
<dbReference type="PANTHER" id="PTHR12911">
    <property type="entry name" value="SAD1/UNC-84-LIKE PROTEIN-RELATED"/>
    <property type="match status" value="1"/>
</dbReference>
<protein>
    <recommendedName>
        <fullName evidence="6">SUN domain-containing protein</fullName>
    </recommendedName>
</protein>
<dbReference type="InterPro" id="IPR045119">
    <property type="entry name" value="SUN1-5"/>
</dbReference>
<dbReference type="Pfam" id="PF07738">
    <property type="entry name" value="Sad1_UNC"/>
    <property type="match status" value="1"/>
</dbReference>
<dbReference type="GO" id="GO:0016020">
    <property type="term" value="C:membrane"/>
    <property type="evidence" value="ECO:0007669"/>
    <property type="project" value="UniProtKB-SubCell"/>
</dbReference>
<evidence type="ECO:0000256" key="4">
    <source>
        <dbReference type="ARBA" id="ARBA00023136"/>
    </source>
</evidence>
<dbReference type="GO" id="GO:0043495">
    <property type="term" value="F:protein-membrane adaptor activity"/>
    <property type="evidence" value="ECO:0007669"/>
    <property type="project" value="TreeGrafter"/>
</dbReference>
<evidence type="ECO:0000313" key="8">
    <source>
        <dbReference type="Proteomes" id="UP001329430"/>
    </source>
</evidence>
<keyword evidence="4 5" id="KW-0472">Membrane</keyword>
<keyword evidence="8" id="KW-1185">Reference proteome</keyword>
<comment type="caution">
    <text evidence="7">The sequence shown here is derived from an EMBL/GenBank/DDBJ whole genome shotgun (WGS) entry which is preliminary data.</text>
</comment>
<accession>A0AAN7V655</accession>
<dbReference type="Proteomes" id="UP001329430">
    <property type="component" value="Chromosome 7"/>
</dbReference>